<dbReference type="Pfam" id="PF13630">
    <property type="entry name" value="SdpI"/>
    <property type="match status" value="1"/>
</dbReference>
<accession>A0AAU7V6C9</accession>
<dbReference type="AlphaFoldDB" id="A0AAU7V6C9"/>
<protein>
    <recommendedName>
        <fullName evidence="3">SdpI family protein</fullName>
    </recommendedName>
</protein>
<name>A0AAU7V6C9_9ACTO</name>
<keyword evidence="1" id="KW-0472">Membrane</keyword>
<proteinExistence type="predicted"/>
<gene>
    <name evidence="2" type="ORF">SAC06_08105</name>
</gene>
<dbReference type="KEGG" id="sapp:SAC06_08105"/>
<feature type="transmembrane region" description="Helical" evidence="1">
    <location>
        <begin position="6"/>
        <end position="23"/>
    </location>
</feature>
<organism evidence="2">
    <name type="scientific">Scrofimicrobium appendicitidis</name>
    <dbReference type="NCBI Taxonomy" id="3079930"/>
    <lineage>
        <taxon>Bacteria</taxon>
        <taxon>Bacillati</taxon>
        <taxon>Actinomycetota</taxon>
        <taxon>Actinomycetes</taxon>
        <taxon>Actinomycetales</taxon>
        <taxon>Actinomycetaceae</taxon>
        <taxon>Scrofimicrobium</taxon>
    </lineage>
</organism>
<evidence type="ECO:0000256" key="1">
    <source>
        <dbReference type="SAM" id="Phobius"/>
    </source>
</evidence>
<dbReference type="RefSeq" id="WP_350257802.1">
    <property type="nucleotide sequence ID" value="NZ_CP138335.1"/>
</dbReference>
<feature type="transmembrane region" description="Helical" evidence="1">
    <location>
        <begin position="56"/>
        <end position="80"/>
    </location>
</feature>
<dbReference type="InterPro" id="IPR025962">
    <property type="entry name" value="SdpI/YhfL"/>
</dbReference>
<feature type="transmembrane region" description="Helical" evidence="1">
    <location>
        <begin position="86"/>
        <end position="105"/>
    </location>
</feature>
<keyword evidence="1" id="KW-1133">Transmembrane helix</keyword>
<sequence length="111" mass="11939">MFWGLLATALFAWFAGLFGVWAWRAKDGQIPFGSPVGLRGDAVRANEQKWDRAHRAAAPFVGTAAVICLLQAGGSAWSALIRDTTYLVLQLGTALVLIALLLVLAQRSATR</sequence>
<reference evidence="2" key="1">
    <citation type="submission" date="2023-11" db="EMBL/GenBank/DDBJ databases">
        <title>Scrofimicrobium hongkongense sp. nov., isolated from a patient with peritonitis.</title>
        <authorList>
            <person name="Lao H.Y."/>
            <person name="Wong A.Y.P."/>
            <person name="Ng T.L."/>
            <person name="Wong R.Y.L."/>
            <person name="Yau M.C.Y."/>
            <person name="Lam J.Y.W."/>
            <person name="Siu G.K.H."/>
        </authorList>
    </citation>
    <scope>NUCLEOTIDE SEQUENCE</scope>
    <source>
        <strain evidence="2">R131</strain>
    </source>
</reference>
<evidence type="ECO:0000313" key="2">
    <source>
        <dbReference type="EMBL" id="XBW07597.1"/>
    </source>
</evidence>
<keyword evidence="1" id="KW-0812">Transmembrane</keyword>
<evidence type="ECO:0008006" key="3">
    <source>
        <dbReference type="Google" id="ProtNLM"/>
    </source>
</evidence>
<dbReference type="EMBL" id="CP138335">
    <property type="protein sequence ID" value="XBW07597.1"/>
    <property type="molecule type" value="Genomic_DNA"/>
</dbReference>